<dbReference type="EMBL" id="RFFH01000001">
    <property type="protein sequence ID" value="RMI35265.1"/>
    <property type="molecule type" value="Genomic_DNA"/>
</dbReference>
<proteinExistence type="predicted"/>
<dbReference type="Proteomes" id="UP000279275">
    <property type="component" value="Unassembled WGS sequence"/>
</dbReference>
<name>A0A3M2LH05_9NOCA</name>
<dbReference type="AlphaFoldDB" id="A0A3M2LH05"/>
<sequence>MRILRTGVPVAVAGLATLLVTAAPGTAAGYNIVSVTGMDSSAHLVYICDPATDVVTIRVGVYPQPNTTDAVAPRAPQATGSQSGAVCDGTPQTATVSVGGAPLPAERWVRVRVALVTGAGVTAVKQTRKVLMP</sequence>
<organism evidence="2 3">
    <name type="scientific">Nocardia stercoris</name>
    <dbReference type="NCBI Taxonomy" id="2483361"/>
    <lineage>
        <taxon>Bacteria</taxon>
        <taxon>Bacillati</taxon>
        <taxon>Actinomycetota</taxon>
        <taxon>Actinomycetes</taxon>
        <taxon>Mycobacteriales</taxon>
        <taxon>Nocardiaceae</taxon>
        <taxon>Nocardia</taxon>
    </lineage>
</organism>
<reference evidence="2 3" key="1">
    <citation type="submission" date="2018-10" db="EMBL/GenBank/DDBJ databases">
        <title>Isolation from cow dung.</title>
        <authorList>
            <person name="Ling L."/>
        </authorList>
    </citation>
    <scope>NUCLEOTIDE SEQUENCE [LARGE SCALE GENOMIC DNA]</scope>
    <source>
        <strain evidence="2 3">NEAU-LL90</strain>
    </source>
</reference>
<feature type="signal peptide" evidence="1">
    <location>
        <begin position="1"/>
        <end position="22"/>
    </location>
</feature>
<evidence type="ECO:0000256" key="1">
    <source>
        <dbReference type="SAM" id="SignalP"/>
    </source>
</evidence>
<feature type="chain" id="PRO_5039210070" description="Secreted protein" evidence="1">
    <location>
        <begin position="23"/>
        <end position="133"/>
    </location>
</feature>
<gene>
    <name evidence="2" type="ORF">EBN03_02975</name>
</gene>
<evidence type="ECO:0008006" key="4">
    <source>
        <dbReference type="Google" id="ProtNLM"/>
    </source>
</evidence>
<evidence type="ECO:0000313" key="3">
    <source>
        <dbReference type="Proteomes" id="UP000279275"/>
    </source>
</evidence>
<keyword evidence="1" id="KW-0732">Signal</keyword>
<evidence type="ECO:0000313" key="2">
    <source>
        <dbReference type="EMBL" id="RMI35265.1"/>
    </source>
</evidence>
<comment type="caution">
    <text evidence="2">The sequence shown here is derived from an EMBL/GenBank/DDBJ whole genome shotgun (WGS) entry which is preliminary data.</text>
</comment>
<protein>
    <recommendedName>
        <fullName evidence="4">Secreted protein</fullName>
    </recommendedName>
</protein>
<accession>A0A3M2LH05</accession>
<keyword evidence="3" id="KW-1185">Reference proteome</keyword>